<dbReference type="Proteomes" id="UP000298416">
    <property type="component" value="Unassembled WGS sequence"/>
</dbReference>
<protein>
    <submittedName>
        <fullName evidence="2">Uncharacterized protein</fullName>
    </submittedName>
</protein>
<dbReference type="EMBL" id="PNBA02000004">
    <property type="protein sequence ID" value="KAG6427800.1"/>
    <property type="molecule type" value="Genomic_DNA"/>
</dbReference>
<reference evidence="2" key="1">
    <citation type="submission" date="2018-01" db="EMBL/GenBank/DDBJ databases">
        <authorList>
            <person name="Mao J.F."/>
        </authorList>
    </citation>
    <scope>NUCLEOTIDE SEQUENCE</scope>
    <source>
        <strain evidence="2">Huo1</strain>
        <tissue evidence="2">Leaf</tissue>
    </source>
</reference>
<accession>A0A8X8Y7H0</accession>
<proteinExistence type="predicted"/>
<dbReference type="AlphaFoldDB" id="A0A8X8Y7H0"/>
<comment type="caution">
    <text evidence="2">The sequence shown here is derived from an EMBL/GenBank/DDBJ whole genome shotgun (WGS) entry which is preliminary data.</text>
</comment>
<evidence type="ECO:0000313" key="2">
    <source>
        <dbReference type="EMBL" id="KAG6427800.1"/>
    </source>
</evidence>
<sequence length="130" mass="14325">MLSDSTHCLAGLDERSLMKKVDSLCCLLQDPAISSSALVDGENRNQVADPAKNIYFDLANDAVNSTHEKTEQAMEVDSADGPWPGHGLPRKDSLSDLLLHLPRIASLPRFIARILKSRFVKNPPYILAQE</sequence>
<name>A0A8X8Y7H0_SALSN</name>
<evidence type="ECO:0000313" key="3">
    <source>
        <dbReference type="Proteomes" id="UP000298416"/>
    </source>
</evidence>
<evidence type="ECO:0000256" key="1">
    <source>
        <dbReference type="SAM" id="MobiDB-lite"/>
    </source>
</evidence>
<reference evidence="2" key="2">
    <citation type="submission" date="2020-08" db="EMBL/GenBank/DDBJ databases">
        <title>Plant Genome Project.</title>
        <authorList>
            <person name="Zhang R.-G."/>
        </authorList>
    </citation>
    <scope>NUCLEOTIDE SEQUENCE</scope>
    <source>
        <strain evidence="2">Huo1</strain>
        <tissue evidence="2">Leaf</tissue>
    </source>
</reference>
<keyword evidence="3" id="KW-1185">Reference proteome</keyword>
<feature type="region of interest" description="Disordered" evidence="1">
    <location>
        <begin position="66"/>
        <end position="87"/>
    </location>
</feature>
<gene>
    <name evidence="2" type="ORF">SASPL_112047</name>
</gene>
<organism evidence="2">
    <name type="scientific">Salvia splendens</name>
    <name type="common">Scarlet sage</name>
    <dbReference type="NCBI Taxonomy" id="180675"/>
    <lineage>
        <taxon>Eukaryota</taxon>
        <taxon>Viridiplantae</taxon>
        <taxon>Streptophyta</taxon>
        <taxon>Embryophyta</taxon>
        <taxon>Tracheophyta</taxon>
        <taxon>Spermatophyta</taxon>
        <taxon>Magnoliopsida</taxon>
        <taxon>eudicotyledons</taxon>
        <taxon>Gunneridae</taxon>
        <taxon>Pentapetalae</taxon>
        <taxon>asterids</taxon>
        <taxon>lamiids</taxon>
        <taxon>Lamiales</taxon>
        <taxon>Lamiaceae</taxon>
        <taxon>Nepetoideae</taxon>
        <taxon>Mentheae</taxon>
        <taxon>Salviinae</taxon>
        <taxon>Salvia</taxon>
        <taxon>Salvia subgen. Calosphace</taxon>
        <taxon>core Calosphace</taxon>
    </lineage>
</organism>